<feature type="transmembrane region" description="Helical" evidence="5">
    <location>
        <begin position="224"/>
        <end position="249"/>
    </location>
</feature>
<sequence>QIITGLVIYPLVCFPGVVGNILTIFVLSRRNMQTSTNAFLSALAVADSIKLINDILYFFVIVFMRTSTRLGNMSYGYLYPYAHFVFSLSVCVSSWLTVSVAVERYIMVCHPTRARAMWSRRRAVILCTLIYVVMTSLALPSALRYRTIRCVDRATNVSKLDVELTEMWKNKLFVTSYTWTQNLLRSIIPLIVLVILNTCIISALRRTKAKRRKNARHRVTIMMIVVILAFLICITPDAILSTVFGFGYHEAGYLPRGIREITDTLLAINAGVNFLIYCAFNQVFRKSFAHICCPNTRQTNTWMTELDESTYRRLSEAKSLLMSNNNS</sequence>
<dbReference type="EMBL" id="CAXITT010000083">
    <property type="protein sequence ID" value="CAL1531229.1"/>
    <property type="molecule type" value="Genomic_DNA"/>
</dbReference>
<dbReference type="InterPro" id="IPR000276">
    <property type="entry name" value="GPCR_Rhodpsn"/>
</dbReference>
<dbReference type="InterPro" id="IPR017452">
    <property type="entry name" value="GPCR_Rhodpsn_7TM"/>
</dbReference>
<comment type="caution">
    <text evidence="7">The sequence shown here is derived from an EMBL/GenBank/DDBJ whole genome shotgun (WGS) entry which is preliminary data.</text>
</comment>
<evidence type="ECO:0000313" key="7">
    <source>
        <dbReference type="EMBL" id="CAL1531229.1"/>
    </source>
</evidence>
<dbReference type="InterPro" id="IPR052954">
    <property type="entry name" value="GPCR-Ligand_Int"/>
</dbReference>
<protein>
    <recommendedName>
        <fullName evidence="6">G-protein coupled receptors family 1 profile domain-containing protein</fullName>
    </recommendedName>
</protein>
<evidence type="ECO:0000313" key="8">
    <source>
        <dbReference type="Proteomes" id="UP001497497"/>
    </source>
</evidence>
<dbReference type="SUPFAM" id="SSF81321">
    <property type="entry name" value="Family A G protein-coupled receptor-like"/>
    <property type="match status" value="1"/>
</dbReference>
<organism evidence="7 8">
    <name type="scientific">Lymnaea stagnalis</name>
    <name type="common">Great pond snail</name>
    <name type="synonym">Helix stagnalis</name>
    <dbReference type="NCBI Taxonomy" id="6523"/>
    <lineage>
        <taxon>Eukaryota</taxon>
        <taxon>Metazoa</taxon>
        <taxon>Spiralia</taxon>
        <taxon>Lophotrochozoa</taxon>
        <taxon>Mollusca</taxon>
        <taxon>Gastropoda</taxon>
        <taxon>Heterobranchia</taxon>
        <taxon>Euthyneura</taxon>
        <taxon>Panpulmonata</taxon>
        <taxon>Hygrophila</taxon>
        <taxon>Lymnaeoidea</taxon>
        <taxon>Lymnaeidae</taxon>
        <taxon>Lymnaea</taxon>
    </lineage>
</organism>
<keyword evidence="8" id="KW-1185">Reference proteome</keyword>
<keyword evidence="2 5" id="KW-0812">Transmembrane</keyword>
<dbReference type="GO" id="GO:0016020">
    <property type="term" value="C:membrane"/>
    <property type="evidence" value="ECO:0007669"/>
    <property type="project" value="UniProtKB-SubCell"/>
</dbReference>
<dbReference type="PROSITE" id="PS50262">
    <property type="entry name" value="G_PROTEIN_RECEP_F1_2"/>
    <property type="match status" value="1"/>
</dbReference>
<proteinExistence type="predicted"/>
<evidence type="ECO:0000259" key="6">
    <source>
        <dbReference type="PROSITE" id="PS50262"/>
    </source>
</evidence>
<evidence type="ECO:0000256" key="2">
    <source>
        <dbReference type="ARBA" id="ARBA00022692"/>
    </source>
</evidence>
<dbReference type="AlphaFoldDB" id="A0AAV2HBF0"/>
<evidence type="ECO:0000256" key="3">
    <source>
        <dbReference type="ARBA" id="ARBA00022989"/>
    </source>
</evidence>
<accession>A0AAV2HBF0</accession>
<feature type="transmembrane region" description="Helical" evidence="5">
    <location>
        <begin position="261"/>
        <end position="280"/>
    </location>
</feature>
<dbReference type="PRINTS" id="PR00237">
    <property type="entry name" value="GPCRRHODOPSN"/>
</dbReference>
<evidence type="ECO:0000256" key="4">
    <source>
        <dbReference type="ARBA" id="ARBA00023136"/>
    </source>
</evidence>
<feature type="transmembrane region" description="Helical" evidence="5">
    <location>
        <begin position="81"/>
        <end position="102"/>
    </location>
</feature>
<name>A0AAV2HBF0_LYMST</name>
<dbReference type="Gene3D" id="1.20.1070.10">
    <property type="entry name" value="Rhodopsin 7-helix transmembrane proteins"/>
    <property type="match status" value="1"/>
</dbReference>
<feature type="domain" description="G-protein coupled receptors family 1 profile" evidence="6">
    <location>
        <begin position="19"/>
        <end position="277"/>
    </location>
</feature>
<dbReference type="GO" id="GO:0004930">
    <property type="term" value="F:G protein-coupled receptor activity"/>
    <property type="evidence" value="ECO:0007669"/>
    <property type="project" value="InterPro"/>
</dbReference>
<feature type="transmembrane region" description="Helical" evidence="5">
    <location>
        <begin position="39"/>
        <end position="61"/>
    </location>
</feature>
<keyword evidence="4 5" id="KW-0472">Membrane</keyword>
<dbReference type="Pfam" id="PF00001">
    <property type="entry name" value="7tm_1"/>
    <property type="match status" value="1"/>
</dbReference>
<feature type="non-terminal residue" evidence="7">
    <location>
        <position position="327"/>
    </location>
</feature>
<reference evidence="7 8" key="1">
    <citation type="submission" date="2024-04" db="EMBL/GenBank/DDBJ databases">
        <authorList>
            <consortium name="Genoscope - CEA"/>
            <person name="William W."/>
        </authorList>
    </citation>
    <scope>NUCLEOTIDE SEQUENCE [LARGE SCALE GENOMIC DNA]</scope>
</reference>
<comment type="subcellular location">
    <subcellularLocation>
        <location evidence="1">Membrane</location>
    </subcellularLocation>
</comment>
<dbReference type="PANTHER" id="PTHR46641">
    <property type="entry name" value="FMRFAMIDE RECEPTOR-RELATED"/>
    <property type="match status" value="1"/>
</dbReference>
<keyword evidence="3 5" id="KW-1133">Transmembrane helix</keyword>
<gene>
    <name evidence="7" type="ORF">GSLYS_00005324001</name>
</gene>
<feature type="non-terminal residue" evidence="7">
    <location>
        <position position="1"/>
    </location>
</feature>
<dbReference type="CDD" id="cd14978">
    <property type="entry name" value="7tmA_FMRFamide_R-like"/>
    <property type="match status" value="1"/>
</dbReference>
<dbReference type="Proteomes" id="UP001497497">
    <property type="component" value="Unassembled WGS sequence"/>
</dbReference>
<evidence type="ECO:0000256" key="1">
    <source>
        <dbReference type="ARBA" id="ARBA00004370"/>
    </source>
</evidence>
<evidence type="ECO:0000256" key="5">
    <source>
        <dbReference type="SAM" id="Phobius"/>
    </source>
</evidence>
<feature type="transmembrane region" description="Helical" evidence="5">
    <location>
        <begin position="123"/>
        <end position="143"/>
    </location>
</feature>
<dbReference type="PANTHER" id="PTHR46641:SF2">
    <property type="entry name" value="FMRFAMIDE RECEPTOR"/>
    <property type="match status" value="1"/>
</dbReference>
<feature type="transmembrane region" description="Helical" evidence="5">
    <location>
        <begin position="6"/>
        <end position="27"/>
    </location>
</feature>
<feature type="transmembrane region" description="Helical" evidence="5">
    <location>
        <begin position="183"/>
        <end position="204"/>
    </location>
</feature>